<evidence type="ECO:0000313" key="2">
    <source>
        <dbReference type="Proteomes" id="UP000290288"/>
    </source>
</evidence>
<sequence length="470" mass="52391">MFPFDLPVRIPDILGSNPLDFIPELPAVPGITSPLPSGGSPFPQRRFLTKEEKHKIFTFPDDWTKESLPESQFWPGNSDVQKHQDIMADLVNSLEPLVTAAETTAFALHGPGGVLTSAGVGLIWTLIRPGGPSKYQQDYSAMMKKVLDDSFKEETFSSARSTLDTFNKDLNSAVPNIIPQSIDDITVTRRRVHDMIGHVKTGGSLVMAFTKVKEHLPWFDASAHRLLVACLEAILQAYFISLCSWEAIAKFGRNQGNISLYNEAKREVSNILDSVNGLFEQYRSDVKEKIEGLKRDRLARCVVKMDPTGRWALADDRHHASSEFNYQGYVLDDVTGQKTFFVTVKNRDTLGQALENLAKPLLNIGSPTGGKEDGTFDDIYLDELMVEALAEYKRRLPAEMDKTFKGLVQGLDDIVTLASRTIDKQGGRYPFKPEYGPALVYQKMLKGKYIATIEGVGILTWPSDAQEIKV</sequence>
<dbReference type="EMBL" id="SDEE01000612">
    <property type="protein sequence ID" value="RXW15003.1"/>
    <property type="molecule type" value="Genomic_DNA"/>
</dbReference>
<evidence type="ECO:0000313" key="1">
    <source>
        <dbReference type="EMBL" id="RXW15003.1"/>
    </source>
</evidence>
<dbReference type="AlphaFoldDB" id="A0A4Q2D6D6"/>
<organism evidence="1 2">
    <name type="scientific">Candolleomyces aberdarensis</name>
    <dbReference type="NCBI Taxonomy" id="2316362"/>
    <lineage>
        <taxon>Eukaryota</taxon>
        <taxon>Fungi</taxon>
        <taxon>Dikarya</taxon>
        <taxon>Basidiomycota</taxon>
        <taxon>Agaricomycotina</taxon>
        <taxon>Agaricomycetes</taxon>
        <taxon>Agaricomycetidae</taxon>
        <taxon>Agaricales</taxon>
        <taxon>Agaricineae</taxon>
        <taxon>Psathyrellaceae</taxon>
        <taxon>Candolleomyces</taxon>
    </lineage>
</organism>
<comment type="caution">
    <text evidence="1">The sequence shown here is derived from an EMBL/GenBank/DDBJ whole genome shotgun (WGS) entry which is preliminary data.</text>
</comment>
<keyword evidence="2" id="KW-1185">Reference proteome</keyword>
<reference evidence="1 2" key="1">
    <citation type="submission" date="2019-01" db="EMBL/GenBank/DDBJ databases">
        <title>Draft genome sequence of Psathyrella aberdarensis IHI B618.</title>
        <authorList>
            <person name="Buettner E."/>
            <person name="Kellner H."/>
        </authorList>
    </citation>
    <scope>NUCLEOTIDE SEQUENCE [LARGE SCALE GENOMIC DNA]</scope>
    <source>
        <strain evidence="1 2">IHI B618</strain>
    </source>
</reference>
<name>A0A4Q2D6D6_9AGAR</name>
<proteinExistence type="predicted"/>
<gene>
    <name evidence="1" type="ORF">EST38_g10847</name>
</gene>
<dbReference type="OrthoDB" id="10309827at2759"/>
<accession>A0A4Q2D6D6</accession>
<protein>
    <submittedName>
        <fullName evidence="1">Uncharacterized protein</fullName>
    </submittedName>
</protein>
<dbReference type="Proteomes" id="UP000290288">
    <property type="component" value="Unassembled WGS sequence"/>
</dbReference>